<dbReference type="PANTHER" id="PTHR34374">
    <property type="entry name" value="LARGE RIBOSOMAL RNA SUBUNIT ACCUMULATION PROTEIN YCED HOMOLOG 1, CHLOROPLASTIC"/>
    <property type="match status" value="1"/>
</dbReference>
<keyword evidence="2" id="KW-1185">Reference proteome</keyword>
<accession>D6Z363</accession>
<proteinExistence type="predicted"/>
<dbReference type="KEGG" id="dak:DaAHT2_1293"/>
<dbReference type="InParanoid" id="D6Z363"/>
<dbReference type="InterPro" id="IPR003772">
    <property type="entry name" value="YceD"/>
</dbReference>
<dbReference type="HOGENOM" id="CLU_100236_1_2_7"/>
<dbReference type="PANTHER" id="PTHR34374:SF1">
    <property type="entry name" value="LARGE RIBOSOMAL RNA SUBUNIT ACCUMULATION PROTEIN YCED HOMOLOG 1, CHLOROPLASTIC"/>
    <property type="match status" value="1"/>
</dbReference>
<evidence type="ECO:0000313" key="2">
    <source>
        <dbReference type="Proteomes" id="UP000001508"/>
    </source>
</evidence>
<dbReference type="EMBL" id="CP001940">
    <property type="protein sequence ID" value="ADH85988.1"/>
    <property type="molecule type" value="Genomic_DNA"/>
</dbReference>
<dbReference type="RefSeq" id="WP_013163516.1">
    <property type="nucleotide sequence ID" value="NC_014216.1"/>
</dbReference>
<reference evidence="2" key="1">
    <citation type="submission" date="2010-02" db="EMBL/GenBank/DDBJ databases">
        <title>Complete sequence of Desulfurivibrio alkaliphilus AHT2.</title>
        <authorList>
            <consortium name="US DOE Joint Genome Institute"/>
            <person name="Pitluck S."/>
            <person name="Chertkov O."/>
            <person name="Detter J.C."/>
            <person name="Han C."/>
            <person name="Tapia R."/>
            <person name="Larimer F."/>
            <person name="Land M."/>
            <person name="Hauser L."/>
            <person name="Kyrpides N."/>
            <person name="Mikhailova N."/>
            <person name="Sorokin D.Y."/>
            <person name="Muyzer G."/>
            <person name="Woyke T."/>
        </authorList>
    </citation>
    <scope>NUCLEOTIDE SEQUENCE [LARGE SCALE GENOMIC DNA]</scope>
    <source>
        <strain evidence="2">DSM 19089 / UNIQEM U267 / AHT2</strain>
    </source>
</reference>
<dbReference type="STRING" id="589865.DaAHT2_1293"/>
<evidence type="ECO:0008006" key="3">
    <source>
        <dbReference type="Google" id="ProtNLM"/>
    </source>
</evidence>
<dbReference type="OrthoDB" id="9790372at2"/>
<dbReference type="Pfam" id="PF02620">
    <property type="entry name" value="YceD"/>
    <property type="match status" value="1"/>
</dbReference>
<organism evidence="1 2">
    <name type="scientific">Desulfurivibrio alkaliphilus (strain DSM 19089 / UNIQEM U267 / AHT2)</name>
    <dbReference type="NCBI Taxonomy" id="589865"/>
    <lineage>
        <taxon>Bacteria</taxon>
        <taxon>Pseudomonadati</taxon>
        <taxon>Thermodesulfobacteriota</taxon>
        <taxon>Desulfobulbia</taxon>
        <taxon>Desulfobulbales</taxon>
        <taxon>Desulfobulbaceae</taxon>
        <taxon>Desulfurivibrio</taxon>
    </lineage>
</organism>
<dbReference type="Proteomes" id="UP000001508">
    <property type="component" value="Chromosome"/>
</dbReference>
<protein>
    <recommendedName>
        <fullName evidence="3">DUF177 domain-containing protein</fullName>
    </recommendedName>
</protein>
<evidence type="ECO:0000313" key="1">
    <source>
        <dbReference type="EMBL" id="ADH85988.1"/>
    </source>
</evidence>
<gene>
    <name evidence="1" type="ordered locus">DaAHT2_1293</name>
</gene>
<sequence length="173" mass="19120">MQIRFTEIPPQGLTLELTDQSWFPDHELGRHGVARATVALSREGERVVCAGRLEVTVSLSCDRCLEAYRYPLAAEFRLRLELSAPDNLPPAVAREHSCSREEMDTVFLAEELVDLGDLLSQQLYLNLPAKSLCRAECRGLCPRCGADLNQGDCGCATKGENSPFAALRVLKKT</sequence>
<dbReference type="AlphaFoldDB" id="D6Z363"/>
<dbReference type="eggNOG" id="COG1399">
    <property type="taxonomic scope" value="Bacteria"/>
</dbReference>
<name>D6Z363_DESAT</name>